<evidence type="ECO:0000313" key="2">
    <source>
        <dbReference type="Proteomes" id="UP000256679"/>
    </source>
</evidence>
<accession>A0A3D8P9S2</accession>
<organism evidence="1 2">
    <name type="scientific">Paracoccus thiocyanatus</name>
    <dbReference type="NCBI Taxonomy" id="34006"/>
    <lineage>
        <taxon>Bacteria</taxon>
        <taxon>Pseudomonadati</taxon>
        <taxon>Pseudomonadota</taxon>
        <taxon>Alphaproteobacteria</taxon>
        <taxon>Rhodobacterales</taxon>
        <taxon>Paracoccaceae</taxon>
        <taxon>Paracoccus</taxon>
    </lineage>
</organism>
<dbReference type="AlphaFoldDB" id="A0A3D8P9S2"/>
<evidence type="ECO:0000313" key="1">
    <source>
        <dbReference type="EMBL" id="RDW12826.1"/>
    </source>
</evidence>
<sequence>MDHSTHTRLTEQELTEATLVGATVYGPGDEKIGEVSHVHGSGAEARVVVDVGGFLGIGSKPVAVAARDLDFMRGETVGVHALTRWTKDELKDMPAHRHG</sequence>
<proteinExistence type="predicted"/>
<dbReference type="Gene3D" id="2.30.30.240">
    <property type="entry name" value="PRC-barrel domain"/>
    <property type="match status" value="1"/>
</dbReference>
<dbReference type="RefSeq" id="WP_115756165.1">
    <property type="nucleotide sequence ID" value="NZ_QFCQ01000064.1"/>
</dbReference>
<protein>
    <submittedName>
        <fullName evidence="1">Photosystem reaction center subunit H</fullName>
    </submittedName>
</protein>
<dbReference type="InterPro" id="IPR011033">
    <property type="entry name" value="PRC_barrel-like_sf"/>
</dbReference>
<comment type="caution">
    <text evidence="1">The sequence shown here is derived from an EMBL/GenBank/DDBJ whole genome shotgun (WGS) entry which is preliminary data.</text>
</comment>
<name>A0A3D8P9S2_9RHOB</name>
<dbReference type="EMBL" id="QFCQ01000064">
    <property type="protein sequence ID" value="RDW12826.1"/>
    <property type="molecule type" value="Genomic_DNA"/>
</dbReference>
<dbReference type="SUPFAM" id="SSF50346">
    <property type="entry name" value="PRC-barrel domain"/>
    <property type="match status" value="1"/>
</dbReference>
<gene>
    <name evidence="1" type="ORF">DIE28_11505</name>
</gene>
<reference evidence="1 2" key="1">
    <citation type="submission" date="2018-05" db="EMBL/GenBank/DDBJ databases">
        <title>Whole genome sequencing of Paracoccus thiocyanatus SST.</title>
        <authorList>
            <person name="Ghosh W."/>
            <person name="Rameez M.J."/>
            <person name="Roy C."/>
        </authorList>
    </citation>
    <scope>NUCLEOTIDE SEQUENCE [LARGE SCALE GENOMIC DNA]</scope>
    <source>
        <strain evidence="1 2">SST</strain>
    </source>
</reference>
<keyword evidence="2" id="KW-1185">Reference proteome</keyword>
<dbReference type="Proteomes" id="UP000256679">
    <property type="component" value="Unassembled WGS sequence"/>
</dbReference>